<dbReference type="Proteomes" id="UP001519343">
    <property type="component" value="Unassembled WGS sequence"/>
</dbReference>
<dbReference type="InterPro" id="IPR050699">
    <property type="entry name" value="RNA-DNA_Helicase"/>
</dbReference>
<evidence type="ECO:0000259" key="8">
    <source>
        <dbReference type="PROSITE" id="PS51192"/>
    </source>
</evidence>
<keyword evidence="5" id="KW-0067">ATP-binding</keyword>
<feature type="domain" description="Helicase C-terminal" evidence="9">
    <location>
        <begin position="277"/>
        <end position="455"/>
    </location>
</feature>
<dbReference type="CDD" id="cd17913">
    <property type="entry name" value="DEXQc_Suv3"/>
    <property type="match status" value="1"/>
</dbReference>
<proteinExistence type="predicted"/>
<name>A0ABS4GIT1_9BACL</name>
<evidence type="ECO:0000313" key="10">
    <source>
        <dbReference type="EMBL" id="MBP1930165.1"/>
    </source>
</evidence>
<evidence type="ECO:0000256" key="6">
    <source>
        <dbReference type="ARBA" id="ARBA00022946"/>
    </source>
</evidence>
<keyword evidence="3 10" id="KW-0378">Hydrolase</keyword>
<dbReference type="InterPro" id="IPR001650">
    <property type="entry name" value="Helicase_C-like"/>
</dbReference>
<sequence>MMSLTHMKKRLEQLEEQFIWKERGTILSVQQAMKREGALRVAIQSISTWMYQIQKQEAKEHELYQKAKEVKEQLKEKMLQTSAIILRSINEEYHTSYTLEEILEDQEWYYHVHGLLKTIEKSGKIDRLFQKLLTDVIPPHPQMEYPLARKMTRTFYLHVGPTNSGKTHQAIEALKKSRKGIYLSPLRLLALEIYERLNEDGVPCHLVTGEEELRSLGAHHISCTIEKASFDQSYDVAVIDEAQMIGDPQRGSAWTRAILGILAVEVHVCCSLNALPLLKKLITDCGDPLIVEYHERQTPLLFQDEPFHYPNDVRAGDALIVFSRKKALQVAADLGQQNRKASVIYGNLPPETRRKQVRLFLQKETDVVVSTDAIGMGMNLPIQRVVFLEAEKFDGNGIRELTPQEVKQISGRAGRKGIYEEGYVNSLKAKKRMEKKLHMNDTPLQTAYIAPQEETILCLPFGSLQERLMAWVRYEIPVPYFKKADISELLELLQIARKYEAILPIDVMYKAVTIPFDYTEKELLSQWFLYLDCWKLNKDRLPKPKRRRQDLSGLEVYYRAIGLYYSFSRTFGLSYDVNWVRREREKTAEDIHQLLQIQRSTVKVK</sequence>
<dbReference type="EC" id="3.6.4.13" evidence="1"/>
<accession>A0ABS4GIT1</accession>
<dbReference type="PROSITE" id="PS51192">
    <property type="entry name" value="HELICASE_ATP_BIND_1"/>
    <property type="match status" value="1"/>
</dbReference>
<evidence type="ECO:0000256" key="4">
    <source>
        <dbReference type="ARBA" id="ARBA00022806"/>
    </source>
</evidence>
<keyword evidence="11" id="KW-1185">Reference proteome</keyword>
<comment type="catalytic activity">
    <reaction evidence="7">
        <text>ATP + H2O = ADP + phosphate + H(+)</text>
        <dbReference type="Rhea" id="RHEA:13065"/>
        <dbReference type="ChEBI" id="CHEBI:15377"/>
        <dbReference type="ChEBI" id="CHEBI:15378"/>
        <dbReference type="ChEBI" id="CHEBI:30616"/>
        <dbReference type="ChEBI" id="CHEBI:43474"/>
        <dbReference type="ChEBI" id="CHEBI:456216"/>
        <dbReference type="EC" id="3.6.4.13"/>
    </reaction>
</comment>
<reference evidence="10 11" key="1">
    <citation type="submission" date="2021-03" db="EMBL/GenBank/DDBJ databases">
        <title>Genomic Encyclopedia of Type Strains, Phase IV (KMG-IV): sequencing the most valuable type-strain genomes for metagenomic binning, comparative biology and taxonomic classification.</title>
        <authorList>
            <person name="Goeker M."/>
        </authorList>
    </citation>
    <scope>NUCLEOTIDE SEQUENCE [LARGE SCALE GENOMIC DNA]</scope>
    <source>
        <strain evidence="10 11">DSM 24738</strain>
    </source>
</reference>
<evidence type="ECO:0000256" key="3">
    <source>
        <dbReference type="ARBA" id="ARBA00022801"/>
    </source>
</evidence>
<gene>
    <name evidence="10" type="ORF">J2Z37_000152</name>
</gene>
<evidence type="ECO:0000256" key="1">
    <source>
        <dbReference type="ARBA" id="ARBA00012552"/>
    </source>
</evidence>
<dbReference type="PANTHER" id="PTHR12131:SF1">
    <property type="entry name" value="ATP-DEPENDENT RNA HELICASE SUPV3L1, MITOCHONDRIAL-RELATED"/>
    <property type="match status" value="1"/>
</dbReference>
<dbReference type="Pfam" id="PF00271">
    <property type="entry name" value="Helicase_C"/>
    <property type="match status" value="1"/>
</dbReference>
<dbReference type="SUPFAM" id="SSF52540">
    <property type="entry name" value="P-loop containing nucleoside triphosphate hydrolases"/>
    <property type="match status" value="1"/>
</dbReference>
<dbReference type="Pfam" id="PF22527">
    <property type="entry name" value="DEXQc_Suv3"/>
    <property type="match status" value="1"/>
</dbReference>
<dbReference type="PROSITE" id="PS51194">
    <property type="entry name" value="HELICASE_CTER"/>
    <property type="match status" value="1"/>
</dbReference>
<dbReference type="CDD" id="cd18805">
    <property type="entry name" value="SF2_C_suv3"/>
    <property type="match status" value="1"/>
</dbReference>
<keyword evidence="6" id="KW-0809">Transit peptide</keyword>
<evidence type="ECO:0000256" key="5">
    <source>
        <dbReference type="ARBA" id="ARBA00022840"/>
    </source>
</evidence>
<dbReference type="Gene3D" id="1.20.272.40">
    <property type="match status" value="1"/>
</dbReference>
<dbReference type="InterPro" id="IPR027417">
    <property type="entry name" value="P-loop_NTPase"/>
</dbReference>
<dbReference type="PANTHER" id="PTHR12131">
    <property type="entry name" value="ATP-DEPENDENT RNA AND DNA HELICASE"/>
    <property type="match status" value="1"/>
</dbReference>
<protein>
    <recommendedName>
        <fullName evidence="1">RNA helicase</fullName>
        <ecNumber evidence="1">3.6.4.13</ecNumber>
    </recommendedName>
</protein>
<comment type="caution">
    <text evidence="10">The sequence shown here is derived from an EMBL/GenBank/DDBJ whole genome shotgun (WGS) entry which is preliminary data.</text>
</comment>
<feature type="domain" description="Helicase ATP-binding" evidence="8">
    <location>
        <begin position="147"/>
        <end position="263"/>
    </location>
</feature>
<keyword evidence="4 10" id="KW-0347">Helicase</keyword>
<organism evidence="10 11">
    <name type="scientific">Ammoniphilus resinae</name>
    <dbReference type="NCBI Taxonomy" id="861532"/>
    <lineage>
        <taxon>Bacteria</taxon>
        <taxon>Bacillati</taxon>
        <taxon>Bacillota</taxon>
        <taxon>Bacilli</taxon>
        <taxon>Bacillales</taxon>
        <taxon>Paenibacillaceae</taxon>
        <taxon>Aneurinibacillus group</taxon>
        <taxon>Ammoniphilus</taxon>
    </lineage>
</organism>
<dbReference type="GO" id="GO:0003724">
    <property type="term" value="F:RNA helicase activity"/>
    <property type="evidence" value="ECO:0007669"/>
    <property type="project" value="UniProtKB-EC"/>
</dbReference>
<dbReference type="InterPro" id="IPR055206">
    <property type="entry name" value="DEXQc_SUV3"/>
</dbReference>
<dbReference type="SMART" id="SM00487">
    <property type="entry name" value="DEXDc"/>
    <property type="match status" value="1"/>
</dbReference>
<dbReference type="EMBL" id="JAGGKT010000001">
    <property type="protein sequence ID" value="MBP1930165.1"/>
    <property type="molecule type" value="Genomic_DNA"/>
</dbReference>
<evidence type="ECO:0000259" key="9">
    <source>
        <dbReference type="PROSITE" id="PS51194"/>
    </source>
</evidence>
<dbReference type="InterPro" id="IPR014001">
    <property type="entry name" value="Helicase_ATP-bd"/>
</dbReference>
<dbReference type="InterPro" id="IPR044774">
    <property type="entry name" value="Suv3_DEXQc"/>
</dbReference>
<evidence type="ECO:0000256" key="7">
    <source>
        <dbReference type="ARBA" id="ARBA00047984"/>
    </source>
</evidence>
<evidence type="ECO:0000313" key="11">
    <source>
        <dbReference type="Proteomes" id="UP001519343"/>
    </source>
</evidence>
<keyword evidence="2" id="KW-0547">Nucleotide-binding</keyword>
<dbReference type="SMART" id="SM00490">
    <property type="entry name" value="HELICc"/>
    <property type="match status" value="1"/>
</dbReference>
<evidence type="ECO:0000256" key="2">
    <source>
        <dbReference type="ARBA" id="ARBA00022741"/>
    </source>
</evidence>
<dbReference type="Gene3D" id="3.40.50.300">
    <property type="entry name" value="P-loop containing nucleotide triphosphate hydrolases"/>
    <property type="match status" value="2"/>
</dbReference>
<dbReference type="GO" id="GO:0016787">
    <property type="term" value="F:hydrolase activity"/>
    <property type="evidence" value="ECO:0007669"/>
    <property type="project" value="UniProtKB-KW"/>
</dbReference>